<accession>A0A2P9AGF4</accession>
<evidence type="ECO:0000313" key="1">
    <source>
        <dbReference type="EMBL" id="SJM30215.1"/>
    </source>
</evidence>
<dbReference type="AlphaFoldDB" id="A0A2P9AGF4"/>
<sequence>MMVMEAGFRDAWPGERSWCDDTALSFSDTLSSAISLAREGFRWSSSTSRRYRRPRRHPCPLPLA</sequence>
<reference evidence="2" key="1">
    <citation type="submission" date="2016-12" db="EMBL/GenBank/DDBJ databases">
        <authorList>
            <person name="Brunel B."/>
        </authorList>
    </citation>
    <scope>NUCLEOTIDE SEQUENCE [LARGE SCALE GENOMIC DNA]</scope>
</reference>
<dbReference type="Proteomes" id="UP000245698">
    <property type="component" value="Unassembled WGS sequence"/>
</dbReference>
<dbReference type="EMBL" id="FUIG01000019">
    <property type="protein sequence ID" value="SJM30215.1"/>
    <property type="molecule type" value="Genomic_DNA"/>
</dbReference>
<keyword evidence="2" id="KW-1185">Reference proteome</keyword>
<gene>
    <name evidence="1" type="ORF">BQ8482_130114</name>
</gene>
<evidence type="ECO:0000313" key="2">
    <source>
        <dbReference type="Proteomes" id="UP000245698"/>
    </source>
</evidence>
<proteinExistence type="predicted"/>
<organism evidence="1 2">
    <name type="scientific">Mesorhizobium delmotii</name>
    <dbReference type="NCBI Taxonomy" id="1631247"/>
    <lineage>
        <taxon>Bacteria</taxon>
        <taxon>Pseudomonadati</taxon>
        <taxon>Pseudomonadota</taxon>
        <taxon>Alphaproteobacteria</taxon>
        <taxon>Hyphomicrobiales</taxon>
        <taxon>Phyllobacteriaceae</taxon>
        <taxon>Mesorhizobium</taxon>
    </lineage>
</organism>
<protein>
    <submittedName>
        <fullName evidence="1">Uncharacterized protein</fullName>
    </submittedName>
</protein>
<name>A0A2P9AGF4_9HYPH</name>